<sequence>MDSTQPESPAGQTTIFERIERIMRDALGYVPPISYLPYREVPREQRLFTWETPAVGAYRIGRLEEDAENLIQAMRSKQSFCASCIVVSRDITLLCRNMDENPEAVCTFVWTVVLETLLEAVEKAANFELREFTQSHSGATVGMIVEPLDYVFTEKGKRFARMRFTPLQTSLETSQLEELLSVDLQEELSVTIDVFATSEEDCLFKNIRAGPINVNPDSDESILWAKSMLHRCSNEHPGCPNDKPVPLPTRVVEIMENGKLRLATKQPNALYATLSYCWGGPQRFQTTKETLSAKSKMFDIDELPKTLQDAVLLTHKLGMRYIWIDSLCIIQDDEEDKSKELADMARYYSMAHVTICAGDKDCTTGFLAPHSGCEDHPESDIPKDLLRLPVLHLSDEDSVEITTLLFRPKNTHIRRADPIERRAWTFQERILSPRVLFYGFDRSLWQCTFEINGNGGIEDWKRPKQDVNPSDNFEPSGNFDYQKIRVALLQGQLAAEGKEVIDLSQLRKLWHYSVEEYTCRALTNQSDKLPAISALASRFGEIFQEPSYAGLWINDQKDLISQLQWSTFPQLGFIPSHSGAPSWSWASVTNRVTYSRAPSNPIVNEVELHLRSTKTDEPDALRIYAPIITFEGITFEGGGKKVIELLLRKEYVFPRSSTSDISTFVDNLAHENQSLGSPTIPSNKDWTVPPGSALLILAVALKEDRNRIVDKFQANEVNLCGLVIAPVGEETVAVQQEVEGMGQEREKKWQRVGQFSEIDGARMPGAVRYVMDKSNKEWVYIV</sequence>
<protein>
    <submittedName>
        <fullName evidence="2">HET-domain-containing protein</fullName>
    </submittedName>
</protein>
<organism evidence="2 3">
    <name type="scientific">Aaosphaeria arxii CBS 175.79</name>
    <dbReference type="NCBI Taxonomy" id="1450172"/>
    <lineage>
        <taxon>Eukaryota</taxon>
        <taxon>Fungi</taxon>
        <taxon>Dikarya</taxon>
        <taxon>Ascomycota</taxon>
        <taxon>Pezizomycotina</taxon>
        <taxon>Dothideomycetes</taxon>
        <taxon>Pleosporomycetidae</taxon>
        <taxon>Pleosporales</taxon>
        <taxon>Pleosporales incertae sedis</taxon>
        <taxon>Aaosphaeria</taxon>
    </lineage>
</organism>
<evidence type="ECO:0000259" key="1">
    <source>
        <dbReference type="Pfam" id="PF06985"/>
    </source>
</evidence>
<dbReference type="Proteomes" id="UP000799778">
    <property type="component" value="Unassembled WGS sequence"/>
</dbReference>
<keyword evidence="3" id="KW-1185">Reference proteome</keyword>
<feature type="domain" description="Heterokaryon incompatibility" evidence="1">
    <location>
        <begin position="271"/>
        <end position="428"/>
    </location>
</feature>
<accession>A0A6A5Y338</accession>
<reference evidence="2" key="1">
    <citation type="journal article" date="2020" name="Stud. Mycol.">
        <title>101 Dothideomycetes genomes: a test case for predicting lifestyles and emergence of pathogens.</title>
        <authorList>
            <person name="Haridas S."/>
            <person name="Albert R."/>
            <person name="Binder M."/>
            <person name="Bloem J."/>
            <person name="Labutti K."/>
            <person name="Salamov A."/>
            <person name="Andreopoulos B."/>
            <person name="Baker S."/>
            <person name="Barry K."/>
            <person name="Bills G."/>
            <person name="Bluhm B."/>
            <person name="Cannon C."/>
            <person name="Castanera R."/>
            <person name="Culley D."/>
            <person name="Daum C."/>
            <person name="Ezra D."/>
            <person name="Gonzalez J."/>
            <person name="Henrissat B."/>
            <person name="Kuo A."/>
            <person name="Liang C."/>
            <person name="Lipzen A."/>
            <person name="Lutzoni F."/>
            <person name="Magnuson J."/>
            <person name="Mondo S."/>
            <person name="Nolan M."/>
            <person name="Ohm R."/>
            <person name="Pangilinan J."/>
            <person name="Park H.-J."/>
            <person name="Ramirez L."/>
            <person name="Alfaro M."/>
            <person name="Sun H."/>
            <person name="Tritt A."/>
            <person name="Yoshinaga Y."/>
            <person name="Zwiers L.-H."/>
            <person name="Turgeon B."/>
            <person name="Goodwin S."/>
            <person name="Spatafora J."/>
            <person name="Crous P."/>
            <person name="Grigoriev I."/>
        </authorList>
    </citation>
    <scope>NUCLEOTIDE SEQUENCE</scope>
    <source>
        <strain evidence="2">CBS 175.79</strain>
    </source>
</reference>
<dbReference type="RefSeq" id="XP_033388187.1">
    <property type="nucleotide sequence ID" value="XM_033532950.1"/>
</dbReference>
<proteinExistence type="predicted"/>
<gene>
    <name evidence="2" type="ORF">BU24DRAFT_476896</name>
</gene>
<name>A0A6A5Y338_9PLEO</name>
<dbReference type="InterPro" id="IPR010730">
    <property type="entry name" value="HET"/>
</dbReference>
<dbReference type="OrthoDB" id="5125733at2759"/>
<dbReference type="AlphaFoldDB" id="A0A6A5Y338"/>
<dbReference type="PANTHER" id="PTHR33112:SF9">
    <property type="entry name" value="HETEROKARYON INCOMPATIBILITY DOMAIN-CONTAINING PROTEIN"/>
    <property type="match status" value="1"/>
</dbReference>
<evidence type="ECO:0000313" key="3">
    <source>
        <dbReference type="Proteomes" id="UP000799778"/>
    </source>
</evidence>
<dbReference type="Pfam" id="PF06985">
    <property type="entry name" value="HET"/>
    <property type="match status" value="1"/>
</dbReference>
<evidence type="ECO:0000313" key="2">
    <source>
        <dbReference type="EMBL" id="KAF2019848.1"/>
    </source>
</evidence>
<dbReference type="GeneID" id="54290347"/>
<dbReference type="PANTHER" id="PTHR33112">
    <property type="entry name" value="DOMAIN PROTEIN, PUTATIVE-RELATED"/>
    <property type="match status" value="1"/>
</dbReference>
<dbReference type="EMBL" id="ML978067">
    <property type="protein sequence ID" value="KAF2019848.1"/>
    <property type="molecule type" value="Genomic_DNA"/>
</dbReference>